<keyword evidence="5" id="KW-1185">Reference proteome</keyword>
<keyword evidence="2" id="KW-0804">Transcription</keyword>
<dbReference type="Gene3D" id="1.25.70.10">
    <property type="entry name" value="Transcription termination factor 3, mitochondrial"/>
    <property type="match status" value="1"/>
</dbReference>
<dbReference type="PANTHER" id="PTHR13068:SF133">
    <property type="entry name" value="MITOCHONDRIAL TRANSCRIPTION TERMINATION FACTOR FAMILY PROTEIN"/>
    <property type="match status" value="1"/>
</dbReference>
<keyword evidence="2" id="KW-0805">Transcription regulation</keyword>
<dbReference type="PANTHER" id="PTHR13068">
    <property type="entry name" value="CGI-12 PROTEIN-RELATED"/>
    <property type="match status" value="1"/>
</dbReference>
<dbReference type="SMART" id="SM00733">
    <property type="entry name" value="Mterf"/>
    <property type="match status" value="7"/>
</dbReference>
<dbReference type="Proteomes" id="UP001281410">
    <property type="component" value="Unassembled WGS sequence"/>
</dbReference>
<accession>A0AAD9ZX48</accession>
<evidence type="ECO:0000313" key="5">
    <source>
        <dbReference type="Proteomes" id="UP001281410"/>
    </source>
</evidence>
<dbReference type="AlphaFoldDB" id="A0AAD9ZX48"/>
<sequence length="422" mass="48418">MMYGFVRRRLVLTQVLPNNCCRPVLQDLDTTVTDVGLCLNLRFYLRNARSLVVGIRSFSNETESVSVKHGKEYSFTVSYLINSCGLSPEIAKSVSEKVKLKSSKQPDSVLRILKNHGFTNTHISKLVKSRPSLLLAHPERSILPKFEFFKSIGVTNAELAGVCSSTPAILSRSLEHLLIPNYKFLKSVLLYDEKVVKAFRKKSWIFHQDTQKRASPKFAILRELGVPESFFPLILSCYSSIVLQRSDQFDENVKKAIGMGFNPERCRFIHAVHSFTCNSQTTWESKLDVFKRCGWSDDEFSLAFRRCPNFMNASENKLVTTMDFLVNKMGWKTRDIVTYPDILLVNLEKRIIPRCLVIKVLQSKGLVKENMSLRPIIKLIEKKFLDKFVTKYNDTVPQLLNIYQRKKGLEALNMNSYSFPSN</sequence>
<dbReference type="GO" id="GO:0006353">
    <property type="term" value="P:DNA-templated transcription termination"/>
    <property type="evidence" value="ECO:0007669"/>
    <property type="project" value="UniProtKB-KW"/>
</dbReference>
<reference evidence="4" key="1">
    <citation type="journal article" date="2023" name="Plant J.">
        <title>Genome sequences and population genomics provide insights into the demographic history, inbreeding, and mutation load of two 'living fossil' tree species of Dipteronia.</title>
        <authorList>
            <person name="Feng Y."/>
            <person name="Comes H.P."/>
            <person name="Chen J."/>
            <person name="Zhu S."/>
            <person name="Lu R."/>
            <person name="Zhang X."/>
            <person name="Li P."/>
            <person name="Qiu J."/>
            <person name="Olsen K.M."/>
            <person name="Qiu Y."/>
        </authorList>
    </citation>
    <scope>NUCLEOTIDE SEQUENCE</scope>
    <source>
        <strain evidence="4">NBL</strain>
    </source>
</reference>
<keyword evidence="3" id="KW-0809">Transit peptide</keyword>
<organism evidence="4 5">
    <name type="scientific">Dipteronia sinensis</name>
    <dbReference type="NCBI Taxonomy" id="43782"/>
    <lineage>
        <taxon>Eukaryota</taxon>
        <taxon>Viridiplantae</taxon>
        <taxon>Streptophyta</taxon>
        <taxon>Embryophyta</taxon>
        <taxon>Tracheophyta</taxon>
        <taxon>Spermatophyta</taxon>
        <taxon>Magnoliopsida</taxon>
        <taxon>eudicotyledons</taxon>
        <taxon>Gunneridae</taxon>
        <taxon>Pentapetalae</taxon>
        <taxon>rosids</taxon>
        <taxon>malvids</taxon>
        <taxon>Sapindales</taxon>
        <taxon>Sapindaceae</taxon>
        <taxon>Hippocastanoideae</taxon>
        <taxon>Acereae</taxon>
        <taxon>Dipteronia</taxon>
    </lineage>
</organism>
<comment type="similarity">
    <text evidence="1">Belongs to the mTERF family.</text>
</comment>
<evidence type="ECO:0000256" key="3">
    <source>
        <dbReference type="ARBA" id="ARBA00022946"/>
    </source>
</evidence>
<name>A0AAD9ZX48_9ROSI</name>
<protein>
    <submittedName>
        <fullName evidence="4">Uncharacterized protein</fullName>
    </submittedName>
</protein>
<dbReference type="InterPro" id="IPR038538">
    <property type="entry name" value="MTERF_sf"/>
</dbReference>
<evidence type="ECO:0000256" key="1">
    <source>
        <dbReference type="ARBA" id="ARBA00007692"/>
    </source>
</evidence>
<dbReference type="InterPro" id="IPR003690">
    <property type="entry name" value="MTERF"/>
</dbReference>
<proteinExistence type="inferred from homology"/>
<dbReference type="GO" id="GO:0003676">
    <property type="term" value="F:nucleic acid binding"/>
    <property type="evidence" value="ECO:0007669"/>
    <property type="project" value="InterPro"/>
</dbReference>
<dbReference type="Pfam" id="PF02536">
    <property type="entry name" value="mTERF"/>
    <property type="match status" value="2"/>
</dbReference>
<dbReference type="EMBL" id="JANJYJ010000008">
    <property type="protein sequence ID" value="KAK3194023.1"/>
    <property type="molecule type" value="Genomic_DNA"/>
</dbReference>
<gene>
    <name evidence="4" type="ORF">Dsin_025333</name>
</gene>
<keyword evidence="2" id="KW-0806">Transcription termination</keyword>
<dbReference type="FunFam" id="1.25.70.10:FF:000001">
    <property type="entry name" value="Mitochondrial transcription termination factor-like"/>
    <property type="match status" value="1"/>
</dbReference>
<evidence type="ECO:0000313" key="4">
    <source>
        <dbReference type="EMBL" id="KAK3194023.1"/>
    </source>
</evidence>
<evidence type="ECO:0000256" key="2">
    <source>
        <dbReference type="ARBA" id="ARBA00022472"/>
    </source>
</evidence>
<comment type="caution">
    <text evidence="4">The sequence shown here is derived from an EMBL/GenBank/DDBJ whole genome shotgun (WGS) entry which is preliminary data.</text>
</comment>